<evidence type="ECO:0000313" key="16">
    <source>
        <dbReference type="Proteomes" id="UP000311008"/>
    </source>
</evidence>
<evidence type="ECO:0000256" key="11">
    <source>
        <dbReference type="ARBA" id="ARBA00061188"/>
    </source>
</evidence>
<dbReference type="UniPathway" id="UPA00035">
    <property type="reaction ID" value="UER00041"/>
</dbReference>
<evidence type="ECO:0000256" key="3">
    <source>
        <dbReference type="ARBA" id="ARBA00022605"/>
    </source>
</evidence>
<feature type="binding site" evidence="12">
    <location>
        <position position="171"/>
    </location>
    <ligand>
        <name>anthranilate</name>
        <dbReference type="ChEBI" id="CHEBI:16567"/>
        <label>2</label>
    </ligand>
</feature>
<dbReference type="HAMAP" id="MF_00211">
    <property type="entry name" value="TrpD"/>
    <property type="match status" value="1"/>
</dbReference>
<keyword evidence="7 12" id="KW-0822">Tryptophan biosynthesis</keyword>
<feature type="binding site" evidence="12">
    <location>
        <position position="231"/>
    </location>
    <ligand>
        <name>Mg(2+)</name>
        <dbReference type="ChEBI" id="CHEBI:18420"/>
        <label>1</label>
    </ligand>
</feature>
<feature type="binding site" evidence="12">
    <location>
        <position position="85"/>
    </location>
    <ligand>
        <name>5-phospho-alpha-D-ribose 1-diphosphate</name>
        <dbReference type="ChEBI" id="CHEBI:58017"/>
    </ligand>
</feature>
<feature type="binding site" evidence="12">
    <location>
        <position position="125"/>
    </location>
    <ligand>
        <name>5-phospho-alpha-D-ribose 1-diphosphate</name>
        <dbReference type="ChEBI" id="CHEBI:58017"/>
    </ligand>
</feature>
<evidence type="ECO:0000256" key="1">
    <source>
        <dbReference type="ARBA" id="ARBA00004907"/>
    </source>
</evidence>
<accession>A0A5B8CV47</accession>
<feature type="binding site" evidence="12">
    <location>
        <begin position="95"/>
        <end position="98"/>
    </location>
    <ligand>
        <name>5-phospho-alpha-D-ribose 1-diphosphate</name>
        <dbReference type="ChEBI" id="CHEBI:58017"/>
    </ligand>
</feature>
<evidence type="ECO:0000256" key="7">
    <source>
        <dbReference type="ARBA" id="ARBA00022822"/>
    </source>
</evidence>
<proteinExistence type="inferred from homology"/>
<feature type="binding site" evidence="12">
    <location>
        <position position="85"/>
    </location>
    <ligand>
        <name>anthranilate</name>
        <dbReference type="ChEBI" id="CHEBI:16567"/>
        <label>1</label>
    </ligand>
</feature>
<dbReference type="SUPFAM" id="SSF52418">
    <property type="entry name" value="Nucleoside phosphorylase/phosphoribosyltransferase catalytic domain"/>
    <property type="match status" value="1"/>
</dbReference>
<comment type="similarity">
    <text evidence="11">In the C-terminal section; belongs to the anthranilate phosphoribosyltransferase family.</text>
</comment>
<dbReference type="Proteomes" id="UP000311008">
    <property type="component" value="Chromosome"/>
</dbReference>
<dbReference type="GO" id="GO:0004048">
    <property type="term" value="F:anthranilate phosphoribosyltransferase activity"/>
    <property type="evidence" value="ECO:0007669"/>
    <property type="project" value="UniProtKB-UniRule"/>
</dbReference>
<dbReference type="InterPro" id="IPR017459">
    <property type="entry name" value="Glycosyl_Trfase_fam3_N_dom"/>
</dbReference>
<keyword evidence="6 12" id="KW-0479">Metal-binding</keyword>
<dbReference type="Gene3D" id="3.40.1030.10">
    <property type="entry name" value="Nucleoside phosphorylase/phosphoribosyltransferase catalytic domain"/>
    <property type="match status" value="1"/>
</dbReference>
<keyword evidence="4 12" id="KW-0328">Glycosyltransferase</keyword>
<feature type="binding site" evidence="12">
    <location>
        <position position="97"/>
    </location>
    <ligand>
        <name>Mg(2+)</name>
        <dbReference type="ChEBI" id="CHEBI:18420"/>
        <label>1</label>
    </ligand>
</feature>
<evidence type="ECO:0000256" key="9">
    <source>
        <dbReference type="ARBA" id="ARBA00023141"/>
    </source>
</evidence>
<dbReference type="SUPFAM" id="SSF47648">
    <property type="entry name" value="Nucleoside phosphorylase/phosphoribosyltransferase N-terminal domain"/>
    <property type="match status" value="1"/>
</dbReference>
<keyword evidence="5 12" id="KW-0808">Transferase</keyword>
<protein>
    <recommendedName>
        <fullName evidence="12">Anthranilate phosphoribosyltransferase</fullName>
        <ecNumber evidence="12">2.4.2.18</ecNumber>
    </recommendedName>
</protein>
<dbReference type="OrthoDB" id="9806430at2"/>
<comment type="similarity">
    <text evidence="12">Belongs to the anthranilate phosphoribosyltransferase family.</text>
</comment>
<dbReference type="GO" id="GO:0000287">
    <property type="term" value="F:magnesium ion binding"/>
    <property type="evidence" value="ECO:0007669"/>
    <property type="project" value="UniProtKB-UniRule"/>
</dbReference>
<dbReference type="GO" id="GO:0000162">
    <property type="term" value="P:L-tryptophan biosynthetic process"/>
    <property type="evidence" value="ECO:0007669"/>
    <property type="project" value="UniProtKB-UniRule"/>
</dbReference>
<comment type="subunit">
    <text evidence="2 12">Homodimer.</text>
</comment>
<dbReference type="EMBL" id="CP040946">
    <property type="protein sequence ID" value="QDC45172.1"/>
    <property type="molecule type" value="Genomic_DNA"/>
</dbReference>
<comment type="function">
    <text evidence="12">Catalyzes the transfer of the phosphoribosyl group of 5-phosphorylribose-1-pyrophosphate (PRPP) to anthranilate to yield N-(5'-phosphoribosyl)-anthranilate (PRA).</text>
</comment>
<organism evidence="15 16">
    <name type="scientific">Methylophilus medardicus</name>
    <dbReference type="NCBI Taxonomy" id="2588534"/>
    <lineage>
        <taxon>Bacteria</taxon>
        <taxon>Pseudomonadati</taxon>
        <taxon>Pseudomonadota</taxon>
        <taxon>Betaproteobacteria</taxon>
        <taxon>Nitrosomonadales</taxon>
        <taxon>Methylophilaceae</taxon>
        <taxon>Methylophilus</taxon>
    </lineage>
</organism>
<dbReference type="EC" id="2.4.2.18" evidence="12"/>
<sequence length="342" mass="36122">MMNITPKIALQRLIDHTDFSHEDMLEIMRQIMSGEFTTTQIAGFLMALRVKGETVTEIAAAAQVMRELSSKVVIDDRAHLIDTCGTGGAPNKAFNVSTASAFVAAGAGARIAKHGGRAASSKSGSADVLEALGVNIGLSAEQVARCVNEVGIGFMFAPNHHAAMKYAAPVRRELGVRTLFNLLGPMTNPAGAKRQVLGVFHRDLVPLLAQTLHTLGSEHVMVVHSADDMDEISFSADTYVAELKAGAITEYTLNPVQFGMPLHDINSIRVESAQHSSEIILEVFAGQKGPARDIVLLNAGAAIYVSGLASDLKAGLVKAAQSIDSGAAQTKLQQLKALSQAA</sequence>
<dbReference type="Gene3D" id="1.20.970.10">
    <property type="entry name" value="Transferase, Pyrimidine Nucleoside Phosphorylase, Chain C"/>
    <property type="match status" value="1"/>
</dbReference>
<feature type="binding site" evidence="12">
    <location>
        <begin position="113"/>
        <end position="121"/>
    </location>
    <ligand>
        <name>5-phospho-alpha-D-ribose 1-diphosphate</name>
        <dbReference type="ChEBI" id="CHEBI:58017"/>
    </ligand>
</feature>
<comment type="pathway">
    <text evidence="1 12">Amino-acid biosynthesis; L-tryptophan biosynthesis; L-tryptophan from chorismate: step 2/5.</text>
</comment>
<dbReference type="GO" id="GO:0005829">
    <property type="term" value="C:cytosol"/>
    <property type="evidence" value="ECO:0007669"/>
    <property type="project" value="TreeGrafter"/>
</dbReference>
<evidence type="ECO:0000256" key="10">
    <source>
        <dbReference type="ARBA" id="ARBA00052328"/>
    </source>
</evidence>
<keyword evidence="9 12" id="KW-0057">Aromatic amino acid biosynthesis</keyword>
<evidence type="ECO:0000256" key="12">
    <source>
        <dbReference type="HAMAP-Rule" id="MF_00211"/>
    </source>
</evidence>
<feature type="binding site" evidence="12">
    <location>
        <position position="230"/>
    </location>
    <ligand>
        <name>Mg(2+)</name>
        <dbReference type="ChEBI" id="CHEBI:18420"/>
        <label>2</label>
    </ligand>
</feature>
<evidence type="ECO:0000259" key="14">
    <source>
        <dbReference type="Pfam" id="PF02885"/>
    </source>
</evidence>
<evidence type="ECO:0000313" key="15">
    <source>
        <dbReference type="EMBL" id="QDC45172.1"/>
    </source>
</evidence>
<dbReference type="AlphaFoldDB" id="A0A5B8CV47"/>
<dbReference type="NCBIfam" id="TIGR01245">
    <property type="entry name" value="trpD"/>
    <property type="match status" value="1"/>
</dbReference>
<dbReference type="PANTHER" id="PTHR43285">
    <property type="entry name" value="ANTHRANILATE PHOSPHORIBOSYLTRANSFERASE"/>
    <property type="match status" value="1"/>
</dbReference>
<dbReference type="PANTHER" id="PTHR43285:SF2">
    <property type="entry name" value="ANTHRANILATE PHOSPHORIBOSYLTRANSFERASE"/>
    <property type="match status" value="1"/>
</dbReference>
<feature type="domain" description="Glycosyl transferase family 3 N-terminal" evidence="14">
    <location>
        <begin position="9"/>
        <end position="68"/>
    </location>
</feature>
<dbReference type="InterPro" id="IPR035902">
    <property type="entry name" value="Nuc_phospho_transferase"/>
</dbReference>
<dbReference type="KEGG" id="mmec:FIU01_12020"/>
<evidence type="ECO:0000256" key="2">
    <source>
        <dbReference type="ARBA" id="ARBA00011738"/>
    </source>
</evidence>
<feature type="domain" description="Glycosyl transferase family 3" evidence="13">
    <location>
        <begin position="78"/>
        <end position="328"/>
    </location>
</feature>
<dbReference type="FunFam" id="3.40.1030.10:FF:000002">
    <property type="entry name" value="Anthranilate phosphoribosyltransferase"/>
    <property type="match status" value="1"/>
</dbReference>
<keyword evidence="3 12" id="KW-0028">Amino-acid biosynthesis</keyword>
<evidence type="ECO:0000256" key="5">
    <source>
        <dbReference type="ARBA" id="ARBA00022679"/>
    </source>
</evidence>
<evidence type="ECO:0000256" key="4">
    <source>
        <dbReference type="ARBA" id="ARBA00022676"/>
    </source>
</evidence>
<dbReference type="Pfam" id="PF00591">
    <property type="entry name" value="Glycos_transf_3"/>
    <property type="match status" value="1"/>
</dbReference>
<feature type="binding site" evidence="12">
    <location>
        <position position="231"/>
    </location>
    <ligand>
        <name>Mg(2+)</name>
        <dbReference type="ChEBI" id="CHEBI:18420"/>
        <label>2</label>
    </ligand>
</feature>
<gene>
    <name evidence="12 15" type="primary">trpD</name>
    <name evidence="15" type="ORF">FIU01_12020</name>
</gene>
<evidence type="ECO:0000259" key="13">
    <source>
        <dbReference type="Pfam" id="PF00591"/>
    </source>
</evidence>
<dbReference type="InterPro" id="IPR036320">
    <property type="entry name" value="Glycosyl_Trfase_fam3_N_dom_sf"/>
</dbReference>
<reference evidence="16" key="1">
    <citation type="journal article" date="2019" name="ISME J.">
        <title>Evolution in action: habitat transition from sediment to the pelagial leads to genome streamlining in Methylophilaceae.</title>
        <authorList>
            <person name="Salcher M."/>
            <person name="Schaefle D."/>
            <person name="Kaspar M."/>
            <person name="Neuenschwander S.M."/>
            <person name="Ghai R."/>
        </authorList>
    </citation>
    <scope>NUCLEOTIDE SEQUENCE [LARGE SCALE GENOMIC DNA]</scope>
    <source>
        <strain evidence="16">MMS-M-51</strain>
    </source>
</reference>
<dbReference type="Pfam" id="PF02885">
    <property type="entry name" value="Glycos_trans_3N"/>
    <property type="match status" value="1"/>
</dbReference>
<dbReference type="InterPro" id="IPR005940">
    <property type="entry name" value="Anthranilate_Pribosyl_Tfrase"/>
</dbReference>
<evidence type="ECO:0000256" key="8">
    <source>
        <dbReference type="ARBA" id="ARBA00022842"/>
    </source>
</evidence>
<comment type="cofactor">
    <cofactor evidence="12">
        <name>Mg(2+)</name>
        <dbReference type="ChEBI" id="CHEBI:18420"/>
    </cofactor>
    <text evidence="12">Binds 2 magnesium ions per monomer.</text>
</comment>
<name>A0A5B8CV47_9PROT</name>
<dbReference type="InterPro" id="IPR000312">
    <property type="entry name" value="Glycosyl_Trfase_fam3"/>
</dbReference>
<dbReference type="FunFam" id="1.20.970.10:FF:000006">
    <property type="entry name" value="Anthranilate phosphoribosyltransferase"/>
    <property type="match status" value="1"/>
</dbReference>
<evidence type="ECO:0000256" key="6">
    <source>
        <dbReference type="ARBA" id="ARBA00022723"/>
    </source>
</evidence>
<keyword evidence="16" id="KW-1185">Reference proteome</keyword>
<comment type="caution">
    <text evidence="12">Lacks conserved residue(s) required for the propagation of feature annotation.</text>
</comment>
<comment type="catalytic activity">
    <reaction evidence="10 12">
        <text>N-(5-phospho-beta-D-ribosyl)anthranilate + diphosphate = 5-phospho-alpha-D-ribose 1-diphosphate + anthranilate</text>
        <dbReference type="Rhea" id="RHEA:11768"/>
        <dbReference type="ChEBI" id="CHEBI:16567"/>
        <dbReference type="ChEBI" id="CHEBI:18277"/>
        <dbReference type="ChEBI" id="CHEBI:33019"/>
        <dbReference type="ChEBI" id="CHEBI:58017"/>
        <dbReference type="EC" id="2.4.2.18"/>
    </reaction>
</comment>
<keyword evidence="8 12" id="KW-0460">Magnesium</keyword>